<dbReference type="KEGG" id="rad:CO657_36515"/>
<dbReference type="Proteomes" id="UP000220927">
    <property type="component" value="Plasmid pRapFH23d"/>
</dbReference>
<feature type="compositionally biased region" description="Polar residues" evidence="1">
    <location>
        <begin position="88"/>
        <end position="99"/>
    </location>
</feature>
<keyword evidence="3" id="KW-1185">Reference proteome</keyword>
<dbReference type="Gene3D" id="1.10.150.20">
    <property type="entry name" value="5' to 3' exonuclease, C-terminal subdomain"/>
    <property type="match status" value="1"/>
</dbReference>
<accession>A0AAE6C602</accession>
<organism evidence="2 3">
    <name type="scientific">Rhizobium acidisoli</name>
    <dbReference type="NCBI Taxonomy" id="1538158"/>
    <lineage>
        <taxon>Bacteria</taxon>
        <taxon>Pseudomonadati</taxon>
        <taxon>Pseudomonadota</taxon>
        <taxon>Alphaproteobacteria</taxon>
        <taxon>Hyphomicrobiales</taxon>
        <taxon>Rhizobiaceae</taxon>
        <taxon>Rhizobium/Agrobacterium group</taxon>
        <taxon>Rhizobium</taxon>
    </lineage>
</organism>
<evidence type="ECO:0000313" key="2">
    <source>
        <dbReference type="EMBL" id="QAS83251.1"/>
    </source>
</evidence>
<reference evidence="2 3" key="1">
    <citation type="submission" date="2019-01" db="EMBL/GenBank/DDBJ databases">
        <title>Genomic insights into the origins and evolution of symbiotic genes in the Phaseolus vulgaris microsymbionts.</title>
        <authorList>
            <person name="Tong W."/>
        </authorList>
    </citation>
    <scope>NUCLEOTIDE SEQUENCE [LARGE SCALE GENOMIC DNA]</scope>
    <source>
        <strain evidence="2 3">FH23</strain>
        <plasmid evidence="3">prapfh23d</plasmid>
    </source>
</reference>
<protein>
    <submittedName>
        <fullName evidence="2">Uncharacterized protein</fullName>
    </submittedName>
</protein>
<dbReference type="SUPFAM" id="SSF47789">
    <property type="entry name" value="C-terminal domain of RNA polymerase alpha subunit"/>
    <property type="match status" value="1"/>
</dbReference>
<name>A0AAE6C602_9HYPH</name>
<sequence>MRRRFDWEKRKAAAPNDLVIRSSLPRWIKTALRQSGIKRMSMLSVLSDEQLLEIPGIGRRSAALIRQELLHFFATHRQDRRGAGDQLNAETSAQPEDKA</sequence>
<dbReference type="EMBL" id="CP035002">
    <property type="protein sequence ID" value="QAS83251.1"/>
    <property type="molecule type" value="Genomic_DNA"/>
</dbReference>
<geneLocation type="plasmid" evidence="3">
    <name>prapfh23d</name>
</geneLocation>
<keyword evidence="2" id="KW-0614">Plasmid</keyword>
<dbReference type="AlphaFoldDB" id="A0AAE6C602"/>
<evidence type="ECO:0000313" key="3">
    <source>
        <dbReference type="Proteomes" id="UP000220927"/>
    </source>
</evidence>
<gene>
    <name evidence="2" type="ORF">CO657_36515</name>
</gene>
<evidence type="ECO:0000256" key="1">
    <source>
        <dbReference type="SAM" id="MobiDB-lite"/>
    </source>
</evidence>
<proteinExistence type="predicted"/>
<dbReference type="RefSeq" id="WP_054185809.1">
    <property type="nucleotide sequence ID" value="NZ_CP035002.1"/>
</dbReference>
<feature type="region of interest" description="Disordered" evidence="1">
    <location>
        <begin position="80"/>
        <end position="99"/>
    </location>
</feature>